<dbReference type="RefSeq" id="WP_241062690.1">
    <property type="nucleotide sequence ID" value="NZ_JAKWJU010000002.1"/>
</dbReference>
<accession>A0ABS9T5P6</accession>
<keyword evidence="2" id="KW-1185">Reference proteome</keyword>
<sequence>MPSLVGSLGRTEGNRIINELTIGFLDAELRDRPRDLPGLFSRHGELSVCDGGE</sequence>
<protein>
    <submittedName>
        <fullName evidence="1">Uncharacterized protein</fullName>
    </submittedName>
</protein>
<reference evidence="1" key="2">
    <citation type="journal article" date="2023" name="Int. J. Syst. Evol. Microbiol.">
        <title>Streptomyces marispadix sp. nov., isolated from marine beach sediment of the Northern Coast of Portugal.</title>
        <authorList>
            <person name="dos Santos J.D.N."/>
            <person name="Vitorino I.R."/>
            <person name="Kallscheuer N."/>
            <person name="Srivastava A."/>
            <person name="Krautwurst S."/>
            <person name="Marz M."/>
            <person name="Jogler C."/>
            <person name="Lobo Da Cunha A."/>
            <person name="Catita J."/>
            <person name="Goncalves H."/>
            <person name="Gonzalez I."/>
            <person name="Reyes F."/>
            <person name="Lage O.M."/>
        </authorList>
    </citation>
    <scope>NUCLEOTIDE SEQUENCE</scope>
    <source>
        <strain evidence="1">M600PL45_2</strain>
    </source>
</reference>
<name>A0ABS9T5P6_9ACTN</name>
<reference evidence="1" key="1">
    <citation type="submission" date="2022-03" db="EMBL/GenBank/DDBJ databases">
        <authorList>
            <person name="Santos J.D.N."/>
            <person name="Kallscheuer N."/>
            <person name="Jogler C."/>
            <person name="Lage O.M."/>
        </authorList>
    </citation>
    <scope>NUCLEOTIDE SEQUENCE</scope>
    <source>
        <strain evidence="1">M600PL45_2</strain>
    </source>
</reference>
<dbReference type="Proteomes" id="UP001166784">
    <property type="component" value="Unassembled WGS sequence"/>
</dbReference>
<evidence type="ECO:0000313" key="1">
    <source>
        <dbReference type="EMBL" id="MCH6163825.1"/>
    </source>
</evidence>
<gene>
    <name evidence="1" type="ORF">MMA15_26515</name>
</gene>
<organism evidence="1 2">
    <name type="scientific">Streptomyces marispadix</name>
    <dbReference type="NCBI Taxonomy" id="2922868"/>
    <lineage>
        <taxon>Bacteria</taxon>
        <taxon>Bacillati</taxon>
        <taxon>Actinomycetota</taxon>
        <taxon>Actinomycetes</taxon>
        <taxon>Kitasatosporales</taxon>
        <taxon>Streptomycetaceae</taxon>
        <taxon>Streptomyces</taxon>
    </lineage>
</organism>
<evidence type="ECO:0000313" key="2">
    <source>
        <dbReference type="Proteomes" id="UP001166784"/>
    </source>
</evidence>
<dbReference type="EMBL" id="JAKWJU010000002">
    <property type="protein sequence ID" value="MCH6163825.1"/>
    <property type="molecule type" value="Genomic_DNA"/>
</dbReference>
<proteinExistence type="predicted"/>
<comment type="caution">
    <text evidence="1">The sequence shown here is derived from an EMBL/GenBank/DDBJ whole genome shotgun (WGS) entry which is preliminary data.</text>
</comment>